<dbReference type="SFLD" id="SFLDG01135">
    <property type="entry name" value="C1.5.6:_HAD__Beta-PGM__Phospha"/>
    <property type="match status" value="1"/>
</dbReference>
<evidence type="ECO:0000313" key="1">
    <source>
        <dbReference type="EMBL" id="KAK0753961.1"/>
    </source>
</evidence>
<dbReference type="SFLD" id="SFLDG01129">
    <property type="entry name" value="C1.5:_HAD__Beta-PGM__Phosphata"/>
    <property type="match status" value="1"/>
</dbReference>
<reference evidence="1" key="1">
    <citation type="submission" date="2023-06" db="EMBL/GenBank/DDBJ databases">
        <title>Genome-scale phylogeny and comparative genomics of the fungal order Sordariales.</title>
        <authorList>
            <consortium name="Lawrence Berkeley National Laboratory"/>
            <person name="Hensen N."/>
            <person name="Bonometti L."/>
            <person name="Westerberg I."/>
            <person name="Brannstrom I.O."/>
            <person name="Guillou S."/>
            <person name="Cros-Aarteil S."/>
            <person name="Calhoun S."/>
            <person name="Haridas S."/>
            <person name="Kuo A."/>
            <person name="Mondo S."/>
            <person name="Pangilinan J."/>
            <person name="Riley R."/>
            <person name="LaButti K."/>
            <person name="Andreopoulos B."/>
            <person name="Lipzen A."/>
            <person name="Chen C."/>
            <person name="Yanf M."/>
            <person name="Daum C."/>
            <person name="Ng V."/>
            <person name="Clum A."/>
            <person name="Steindorff A."/>
            <person name="Ohm R."/>
            <person name="Martin F."/>
            <person name="Silar P."/>
            <person name="Natvig D."/>
            <person name="Lalanne C."/>
            <person name="Gautier V."/>
            <person name="Ament-velasquez S.L."/>
            <person name="Kruys A."/>
            <person name="Hutchinson M.I."/>
            <person name="Powell A.J."/>
            <person name="Barry K."/>
            <person name="Miller A.N."/>
            <person name="Grigoriev I.V."/>
            <person name="Debuchy R."/>
            <person name="Gladieux P."/>
            <person name="Thoren M.H."/>
            <person name="Johannesson H."/>
        </authorList>
    </citation>
    <scope>NUCLEOTIDE SEQUENCE</scope>
    <source>
        <strain evidence="1">SMH3187-1</strain>
    </source>
</reference>
<proteinExistence type="predicted"/>
<dbReference type="InterPro" id="IPR023198">
    <property type="entry name" value="PGP-like_dom2"/>
</dbReference>
<dbReference type="SUPFAM" id="SSF56784">
    <property type="entry name" value="HAD-like"/>
    <property type="match status" value="1"/>
</dbReference>
<dbReference type="Proteomes" id="UP001172155">
    <property type="component" value="Unassembled WGS sequence"/>
</dbReference>
<dbReference type="PANTHER" id="PTHR43481:SF4">
    <property type="entry name" value="GLYCEROL-1-PHOSPHATE PHOSPHOHYDROLASE 1-RELATED"/>
    <property type="match status" value="1"/>
</dbReference>
<name>A0AA40KCM8_9PEZI</name>
<gene>
    <name evidence="1" type="ORF">B0T18DRAFT_337942</name>
</gene>
<dbReference type="InterPro" id="IPR051806">
    <property type="entry name" value="HAD-like_SPP"/>
</dbReference>
<accession>A0AA40KCM8</accession>
<dbReference type="GO" id="GO:0050308">
    <property type="term" value="F:sugar-phosphatase activity"/>
    <property type="evidence" value="ECO:0007669"/>
    <property type="project" value="TreeGrafter"/>
</dbReference>
<dbReference type="PANTHER" id="PTHR43481">
    <property type="entry name" value="FRUCTOSE-1-PHOSPHATE PHOSPHATASE"/>
    <property type="match status" value="1"/>
</dbReference>
<dbReference type="Pfam" id="PF00702">
    <property type="entry name" value="Hydrolase"/>
    <property type="match status" value="1"/>
</dbReference>
<dbReference type="Gene3D" id="1.10.150.240">
    <property type="entry name" value="Putative phosphatase, domain 2"/>
    <property type="match status" value="1"/>
</dbReference>
<protein>
    <submittedName>
        <fullName evidence="1">HAD-like domain-containing protein</fullName>
    </submittedName>
</protein>
<dbReference type="NCBIfam" id="TIGR01509">
    <property type="entry name" value="HAD-SF-IA-v3"/>
    <property type="match status" value="1"/>
</dbReference>
<organism evidence="1 2">
    <name type="scientific">Schizothecium vesticola</name>
    <dbReference type="NCBI Taxonomy" id="314040"/>
    <lineage>
        <taxon>Eukaryota</taxon>
        <taxon>Fungi</taxon>
        <taxon>Dikarya</taxon>
        <taxon>Ascomycota</taxon>
        <taxon>Pezizomycotina</taxon>
        <taxon>Sordariomycetes</taxon>
        <taxon>Sordariomycetidae</taxon>
        <taxon>Sordariales</taxon>
        <taxon>Schizotheciaceae</taxon>
        <taxon>Schizothecium</taxon>
    </lineage>
</organism>
<dbReference type="InterPro" id="IPR036412">
    <property type="entry name" value="HAD-like_sf"/>
</dbReference>
<dbReference type="Gene3D" id="3.40.50.1000">
    <property type="entry name" value="HAD superfamily/HAD-like"/>
    <property type="match status" value="1"/>
</dbReference>
<keyword evidence="2" id="KW-1185">Reference proteome</keyword>
<comment type="caution">
    <text evidence="1">The sequence shown here is derived from an EMBL/GenBank/DDBJ whole genome shotgun (WGS) entry which is preliminary data.</text>
</comment>
<dbReference type="CDD" id="cd07527">
    <property type="entry name" value="HAD_ScGPP-like"/>
    <property type="match status" value="1"/>
</dbReference>
<dbReference type="EMBL" id="JAUKUD010000001">
    <property type="protein sequence ID" value="KAK0753961.1"/>
    <property type="molecule type" value="Genomic_DNA"/>
</dbReference>
<dbReference type="AlphaFoldDB" id="A0AA40KCM8"/>
<dbReference type="InterPro" id="IPR023214">
    <property type="entry name" value="HAD_sf"/>
</dbReference>
<dbReference type="InterPro" id="IPR006439">
    <property type="entry name" value="HAD-SF_hydro_IA"/>
</dbReference>
<sequence length="247" mass="26315">MGSIQQNAMEYLAPPVEVTFDGFLFDMDGTIIDSTSAVVKHWEAVGKEIGVSPAVILQTSHGRRSIDILKILAPEKANWEYVCHMEGLLPKRYSSSAIEIPGARPLLSALIAASAPWAIVTSGTVPLVTGWLSVLNLPSPTHLITAESVSIGKPDPACYRLGRERLGLGGDDKALLVLEDAPAGIRAGKAAGCKVIGLVTSHSMEEVVAAGPDWVVRDLESVRVVATEMTEKGMRVRVEIRDALVVG</sequence>
<dbReference type="SFLD" id="SFLDS00003">
    <property type="entry name" value="Haloacid_Dehalogenase"/>
    <property type="match status" value="1"/>
</dbReference>
<evidence type="ECO:0000313" key="2">
    <source>
        <dbReference type="Proteomes" id="UP001172155"/>
    </source>
</evidence>